<evidence type="ECO:0000256" key="11">
    <source>
        <dbReference type="RuleBase" id="RU361221"/>
    </source>
</evidence>
<dbReference type="InterPro" id="IPR051280">
    <property type="entry name" value="Cl-channel/antiporter"/>
</dbReference>
<feature type="transmembrane region" description="Helical" evidence="11">
    <location>
        <begin position="367"/>
        <end position="388"/>
    </location>
</feature>
<evidence type="ECO:0000256" key="10">
    <source>
        <dbReference type="PROSITE-ProRule" id="PRU00703"/>
    </source>
</evidence>
<feature type="transmembrane region" description="Helical" evidence="11">
    <location>
        <begin position="327"/>
        <end position="347"/>
    </location>
</feature>
<evidence type="ECO:0000256" key="7">
    <source>
        <dbReference type="ARBA" id="ARBA00023122"/>
    </source>
</evidence>
<evidence type="ECO:0000313" key="14">
    <source>
        <dbReference type="EMBL" id="RZF40986.1"/>
    </source>
</evidence>
<dbReference type="InParanoid" id="A0A482X5U5"/>
<dbReference type="STRING" id="195883.A0A482X5U5"/>
<dbReference type="InterPro" id="IPR000644">
    <property type="entry name" value="CBS_dom"/>
</dbReference>
<keyword evidence="6 11" id="KW-0406">Ion transport</keyword>
<organism evidence="14 15">
    <name type="scientific">Laodelphax striatellus</name>
    <name type="common">Small brown planthopper</name>
    <name type="synonym">Delphax striatella</name>
    <dbReference type="NCBI Taxonomy" id="195883"/>
    <lineage>
        <taxon>Eukaryota</taxon>
        <taxon>Metazoa</taxon>
        <taxon>Ecdysozoa</taxon>
        <taxon>Arthropoda</taxon>
        <taxon>Hexapoda</taxon>
        <taxon>Insecta</taxon>
        <taxon>Pterygota</taxon>
        <taxon>Neoptera</taxon>
        <taxon>Paraneoptera</taxon>
        <taxon>Hemiptera</taxon>
        <taxon>Auchenorrhyncha</taxon>
        <taxon>Fulgoroidea</taxon>
        <taxon>Delphacidae</taxon>
        <taxon>Criomorphinae</taxon>
        <taxon>Laodelphax</taxon>
    </lineage>
</organism>
<feature type="transmembrane region" description="Helical" evidence="11">
    <location>
        <begin position="503"/>
        <end position="527"/>
    </location>
</feature>
<proteinExistence type="inferred from homology"/>
<dbReference type="GO" id="GO:0005254">
    <property type="term" value="F:chloride channel activity"/>
    <property type="evidence" value="ECO:0007669"/>
    <property type="project" value="UniProtKB-UniRule"/>
</dbReference>
<dbReference type="PROSITE" id="PS51371">
    <property type="entry name" value="CBS"/>
    <property type="match status" value="2"/>
</dbReference>
<dbReference type="GO" id="GO:0005765">
    <property type="term" value="C:lysosomal membrane"/>
    <property type="evidence" value="ECO:0007669"/>
    <property type="project" value="TreeGrafter"/>
</dbReference>
<evidence type="ECO:0000256" key="5">
    <source>
        <dbReference type="ARBA" id="ARBA00022989"/>
    </source>
</evidence>
<sequence>MAESQMELPVQPSRSEIRSGFRDSSADHTLRNFHARLTLGQEFISSKFDSLDYDAAENSIYLHRSRKTNYKMYSFDLVRRYFCFAVLGAITGTIGAGANLSIHFIAHDKNGFLAKLGNECNLEFGCLLPLFLWWMGLLLIIVFIGVFTVTYIEPGAAGGGVSGVVAYLNGANIPRIMNAPVVIYKVVSMICTCISGITGGKEGPMIHIGAVVGANMVMVPRKLTDTCCKAFHFDNEIRDMVAGGVAAGVAAAFASPMGGLFLSIEESVSFLSVSLMIKIFIAAMSSSWCANLIMSLHSDEPGNPGSVDVLYMGIITPGELSYTYYEIPIFILIGTISAFFGAAWVLIQKFATVKRRKYIGTNKHKKLLDGLVVVILTGVSHFALTIFWQECRQFSSVYGEGEQALSHGCPEGYKKDLTFFTLNTGEASLRWLIHEDPESISTLAVGVLLVLYFSLAMYTTGLSMAIGIFVPNLLLGALWGRFIVSLLYVHTPDFANTVNAKKYIYLAAAAQLCGTLRLTFSTVVIMMEVVGNNFMVLPLMITIMAARIVGDLLSPPQFELQLILSGFPFLPPDAPPFSSETRVESVMNRDVSTLPPQISVRVANQTLSETHGGFPIVNRKGTLIGFVLRKDIFVLLKYKIFVADNYDMDELEKIFSREFKRPISNLSFSEAELQKNVDLEIIMNPSPYAVKPNMSLARAYKLFRNLGLRHVIVVDTEFKPIGILTRKDLAKFHASFSGITGLPIV</sequence>
<keyword evidence="9 11" id="KW-0868">Chloride</keyword>
<evidence type="ECO:0000256" key="3">
    <source>
        <dbReference type="ARBA" id="ARBA00022692"/>
    </source>
</evidence>
<keyword evidence="15" id="KW-1185">Reference proteome</keyword>
<dbReference type="Pfam" id="PF00654">
    <property type="entry name" value="Voltage_CLC"/>
    <property type="match status" value="1"/>
</dbReference>
<accession>A0A482X5U5</accession>
<keyword evidence="8 11" id="KW-0472">Membrane</keyword>
<feature type="domain" description="CBS" evidence="13">
    <location>
        <begin position="683"/>
        <end position="744"/>
    </location>
</feature>
<evidence type="ECO:0000256" key="8">
    <source>
        <dbReference type="ARBA" id="ARBA00023136"/>
    </source>
</evidence>
<dbReference type="PANTHER" id="PTHR11689:SF136">
    <property type="entry name" value="H(+)_CL(-) EXCHANGE TRANSPORTER 7"/>
    <property type="match status" value="1"/>
</dbReference>
<dbReference type="Gene3D" id="1.10.3080.10">
    <property type="entry name" value="Clc chloride channel"/>
    <property type="match status" value="1"/>
</dbReference>
<feature type="region of interest" description="Disordered" evidence="12">
    <location>
        <begin position="1"/>
        <end position="20"/>
    </location>
</feature>
<feature type="transmembrane region" description="Helical" evidence="11">
    <location>
        <begin position="131"/>
        <end position="152"/>
    </location>
</feature>
<dbReference type="PRINTS" id="PR00762">
    <property type="entry name" value="CLCHANNEL"/>
</dbReference>
<evidence type="ECO:0000259" key="13">
    <source>
        <dbReference type="PROSITE" id="PS51371"/>
    </source>
</evidence>
<evidence type="ECO:0000256" key="2">
    <source>
        <dbReference type="ARBA" id="ARBA00022448"/>
    </source>
</evidence>
<keyword evidence="3 11" id="KW-0812">Transmembrane</keyword>
<dbReference type="InterPro" id="IPR014743">
    <property type="entry name" value="Cl-channel_core"/>
</dbReference>
<dbReference type="SMR" id="A0A482X5U5"/>
<feature type="domain" description="CBS" evidence="13">
    <location>
        <begin position="587"/>
        <end position="642"/>
    </location>
</feature>
<feature type="transmembrane region" description="Helical" evidence="11">
    <location>
        <begin position="182"/>
        <end position="200"/>
    </location>
</feature>
<comment type="caution">
    <text evidence="14">The sequence shown here is derived from an EMBL/GenBank/DDBJ whole genome shotgun (WGS) entry which is preliminary data.</text>
</comment>
<keyword evidence="5 11" id="KW-1133">Transmembrane helix</keyword>
<evidence type="ECO:0000313" key="15">
    <source>
        <dbReference type="Proteomes" id="UP000291343"/>
    </source>
</evidence>
<keyword evidence="2 11" id="KW-0813">Transport</keyword>
<keyword evidence="4" id="KW-0677">Repeat</keyword>
<gene>
    <name evidence="14" type="ORF">LSTR_LSTR006289</name>
</gene>
<feature type="transmembrane region" description="Helical" evidence="11">
    <location>
        <begin position="534"/>
        <end position="553"/>
    </location>
</feature>
<dbReference type="InterPro" id="IPR001807">
    <property type="entry name" value="ClC"/>
</dbReference>
<dbReference type="CDD" id="cd04591">
    <property type="entry name" value="CBS_pair_voltage-gated_CLC_euk_bac"/>
    <property type="match status" value="1"/>
</dbReference>
<evidence type="ECO:0000256" key="6">
    <source>
        <dbReference type="ARBA" id="ARBA00023065"/>
    </source>
</evidence>
<comment type="subcellular location">
    <subcellularLocation>
        <location evidence="1 11">Membrane</location>
        <topology evidence="1 11">Multi-pass membrane protein</topology>
    </subcellularLocation>
</comment>
<feature type="transmembrane region" description="Helical" evidence="11">
    <location>
        <begin position="275"/>
        <end position="294"/>
    </location>
</feature>
<feature type="transmembrane region" description="Helical" evidence="11">
    <location>
        <begin position="241"/>
        <end position="263"/>
    </location>
</feature>
<evidence type="ECO:0000256" key="4">
    <source>
        <dbReference type="ARBA" id="ARBA00022737"/>
    </source>
</evidence>
<name>A0A482X5U5_LAOST</name>
<dbReference type="OrthoDB" id="6624137at2759"/>
<dbReference type="AlphaFoldDB" id="A0A482X5U5"/>
<feature type="transmembrane region" description="Helical" evidence="11">
    <location>
        <begin position="465"/>
        <end position="491"/>
    </location>
</feature>
<dbReference type="SMART" id="SM00116">
    <property type="entry name" value="CBS"/>
    <property type="match status" value="2"/>
</dbReference>
<dbReference type="EMBL" id="QKKF02017343">
    <property type="protein sequence ID" value="RZF40986.1"/>
    <property type="molecule type" value="Genomic_DNA"/>
</dbReference>
<dbReference type="SUPFAM" id="SSF81340">
    <property type="entry name" value="Clc chloride channel"/>
    <property type="match status" value="1"/>
</dbReference>
<evidence type="ECO:0000256" key="9">
    <source>
        <dbReference type="ARBA" id="ARBA00023214"/>
    </source>
</evidence>
<evidence type="ECO:0000256" key="12">
    <source>
        <dbReference type="SAM" id="MobiDB-lite"/>
    </source>
</evidence>
<feature type="transmembrane region" description="Helical" evidence="11">
    <location>
        <begin position="81"/>
        <end position="106"/>
    </location>
</feature>
<comment type="similarity">
    <text evidence="11">Belongs to the chloride channel (TC 2.A.49) family.</text>
</comment>
<dbReference type="PANTHER" id="PTHR11689">
    <property type="entry name" value="CHLORIDE CHANNEL PROTEIN CLC FAMILY MEMBER"/>
    <property type="match status" value="1"/>
</dbReference>
<evidence type="ECO:0000256" key="1">
    <source>
        <dbReference type="ARBA" id="ARBA00004141"/>
    </source>
</evidence>
<dbReference type="SUPFAM" id="SSF54631">
    <property type="entry name" value="CBS-domain pair"/>
    <property type="match status" value="1"/>
</dbReference>
<dbReference type="InterPro" id="IPR046342">
    <property type="entry name" value="CBS_dom_sf"/>
</dbReference>
<keyword evidence="7 10" id="KW-0129">CBS domain</keyword>
<dbReference type="Gene3D" id="3.10.580.10">
    <property type="entry name" value="CBS-domain"/>
    <property type="match status" value="1"/>
</dbReference>
<feature type="transmembrane region" description="Helical" evidence="11">
    <location>
        <begin position="439"/>
        <end position="458"/>
    </location>
</feature>
<protein>
    <recommendedName>
        <fullName evidence="11">Chloride channel protein</fullName>
    </recommendedName>
</protein>
<reference evidence="14 15" key="1">
    <citation type="journal article" date="2017" name="Gigascience">
        <title>Genome sequence of the small brown planthopper, Laodelphax striatellus.</title>
        <authorList>
            <person name="Zhu J."/>
            <person name="Jiang F."/>
            <person name="Wang X."/>
            <person name="Yang P."/>
            <person name="Bao Y."/>
            <person name="Zhao W."/>
            <person name="Wang W."/>
            <person name="Lu H."/>
            <person name="Wang Q."/>
            <person name="Cui N."/>
            <person name="Li J."/>
            <person name="Chen X."/>
            <person name="Luo L."/>
            <person name="Yu J."/>
            <person name="Kang L."/>
            <person name="Cui F."/>
        </authorList>
    </citation>
    <scope>NUCLEOTIDE SEQUENCE [LARGE SCALE GENOMIC DNA]</scope>
    <source>
        <strain evidence="14">Lst14</strain>
    </source>
</reference>
<dbReference type="Proteomes" id="UP000291343">
    <property type="component" value="Unassembled WGS sequence"/>
</dbReference>
<dbReference type="Pfam" id="PF00571">
    <property type="entry name" value="CBS"/>
    <property type="match status" value="2"/>
</dbReference>